<proteinExistence type="inferred from homology"/>
<evidence type="ECO:0000256" key="1">
    <source>
        <dbReference type="ARBA" id="ARBA00009728"/>
    </source>
</evidence>
<dbReference type="Proteomes" id="UP001314205">
    <property type="component" value="Unassembled WGS sequence"/>
</dbReference>
<dbReference type="PROSITE" id="PS50082">
    <property type="entry name" value="WD_REPEATS_2"/>
    <property type="match status" value="1"/>
</dbReference>
<evidence type="ECO:0000256" key="4">
    <source>
        <dbReference type="PROSITE-ProRule" id="PRU00221"/>
    </source>
</evidence>
<dbReference type="SMART" id="SM00320">
    <property type="entry name" value="WD40"/>
    <property type="match status" value="2"/>
</dbReference>
<dbReference type="Gene3D" id="2.130.10.10">
    <property type="entry name" value="YVTN repeat-like/Quinoprotein amine dehydrogenase"/>
    <property type="match status" value="1"/>
</dbReference>
<dbReference type="SUPFAM" id="SSF50978">
    <property type="entry name" value="WD40 repeat-like"/>
    <property type="match status" value="1"/>
</dbReference>
<dbReference type="AlphaFoldDB" id="A0AAV1KG68"/>
<reference evidence="5 6" key="1">
    <citation type="submission" date="2023-11" db="EMBL/GenBank/DDBJ databases">
        <authorList>
            <person name="Hedman E."/>
            <person name="Englund M."/>
            <person name="Stromberg M."/>
            <person name="Nyberg Akerstrom W."/>
            <person name="Nylinder S."/>
            <person name="Jareborg N."/>
            <person name="Kallberg Y."/>
            <person name="Kronander E."/>
        </authorList>
    </citation>
    <scope>NUCLEOTIDE SEQUENCE [LARGE SCALE GENOMIC DNA]</scope>
</reference>
<evidence type="ECO:0000256" key="3">
    <source>
        <dbReference type="ARBA" id="ARBA00022737"/>
    </source>
</evidence>
<dbReference type="PROSITE" id="PS00678">
    <property type="entry name" value="WD_REPEATS_1"/>
    <property type="match status" value="1"/>
</dbReference>
<organism evidence="5 6">
    <name type="scientific">Parnassius mnemosyne</name>
    <name type="common">clouded apollo</name>
    <dbReference type="NCBI Taxonomy" id="213953"/>
    <lineage>
        <taxon>Eukaryota</taxon>
        <taxon>Metazoa</taxon>
        <taxon>Ecdysozoa</taxon>
        <taxon>Arthropoda</taxon>
        <taxon>Hexapoda</taxon>
        <taxon>Insecta</taxon>
        <taxon>Pterygota</taxon>
        <taxon>Neoptera</taxon>
        <taxon>Endopterygota</taxon>
        <taxon>Lepidoptera</taxon>
        <taxon>Glossata</taxon>
        <taxon>Ditrysia</taxon>
        <taxon>Papilionoidea</taxon>
        <taxon>Papilionidae</taxon>
        <taxon>Parnassiinae</taxon>
        <taxon>Parnassini</taxon>
        <taxon>Parnassius</taxon>
        <taxon>Driopa</taxon>
    </lineage>
</organism>
<evidence type="ECO:0000256" key="2">
    <source>
        <dbReference type="ARBA" id="ARBA00022574"/>
    </source>
</evidence>
<dbReference type="InterPro" id="IPR042626">
    <property type="entry name" value="THOC6"/>
</dbReference>
<protein>
    <recommendedName>
        <fullName evidence="7">THO complex subunit 6</fullName>
    </recommendedName>
</protein>
<dbReference type="GO" id="GO:0006406">
    <property type="term" value="P:mRNA export from nucleus"/>
    <property type="evidence" value="ECO:0007669"/>
    <property type="project" value="TreeGrafter"/>
</dbReference>
<dbReference type="GO" id="GO:0000346">
    <property type="term" value="C:transcription export complex"/>
    <property type="evidence" value="ECO:0007669"/>
    <property type="project" value="TreeGrafter"/>
</dbReference>
<dbReference type="EMBL" id="CAVLGL010000035">
    <property type="protein sequence ID" value="CAK1581534.1"/>
    <property type="molecule type" value="Genomic_DNA"/>
</dbReference>
<dbReference type="Pfam" id="PF00400">
    <property type="entry name" value="WD40"/>
    <property type="match status" value="1"/>
</dbReference>
<evidence type="ECO:0008006" key="7">
    <source>
        <dbReference type="Google" id="ProtNLM"/>
    </source>
</evidence>
<keyword evidence="3" id="KW-0677">Repeat</keyword>
<gene>
    <name evidence="5" type="ORF">PARMNEM_LOCUS3186</name>
</gene>
<keyword evidence="2 4" id="KW-0853">WD repeat</keyword>
<dbReference type="InterPro" id="IPR036322">
    <property type="entry name" value="WD40_repeat_dom_sf"/>
</dbReference>
<dbReference type="PANTHER" id="PTHR44411:SF1">
    <property type="entry name" value="THO COMPLEX SUBUNIT 6 HOMOLOG"/>
    <property type="match status" value="1"/>
</dbReference>
<sequence>MLDKIIYNTVLCQTFSPCGKYLIAGNIYGQIAVFDLDCILHPVIELLTPDYNRPKHLHLLGNGAQICSLASTENFLIVGTVNEISGWDWKSIVHSKLSKPAWVIKITSQSSFEQTDVNSLWYAEEENKIYAACGDNKVYVYHLEDGKLVNTFDGHKDYIHSIHGRAQQVISAGEDGLVMLWDTRTGKSHNKLEPHTNAKVARPDIGKWIGSASLGDDWIVCGGGPRLSLWHLRSLDAVTVFDIPDHGIHVSFFHDDCVVAGGAAKYLYQLSYSGEVKVELPVSATTVYSAILRTSPNNLLAIAGSSPEIDICTSFNYRDQVLHFR</sequence>
<accession>A0AAV1KG68</accession>
<dbReference type="InterPro" id="IPR001680">
    <property type="entry name" value="WD40_rpt"/>
</dbReference>
<dbReference type="PANTHER" id="PTHR44411">
    <property type="entry name" value="THO COMPLEX SUBUNIT 6 HOMOLOG"/>
    <property type="match status" value="1"/>
</dbReference>
<comment type="caution">
    <text evidence="5">The sequence shown here is derived from an EMBL/GenBank/DDBJ whole genome shotgun (WGS) entry which is preliminary data.</text>
</comment>
<evidence type="ECO:0000313" key="5">
    <source>
        <dbReference type="EMBL" id="CAK1581534.1"/>
    </source>
</evidence>
<dbReference type="GO" id="GO:0000347">
    <property type="term" value="C:THO complex"/>
    <property type="evidence" value="ECO:0007669"/>
    <property type="project" value="TreeGrafter"/>
</dbReference>
<feature type="repeat" description="WD" evidence="4">
    <location>
        <begin position="152"/>
        <end position="191"/>
    </location>
</feature>
<dbReference type="InterPro" id="IPR015943">
    <property type="entry name" value="WD40/YVTN_repeat-like_dom_sf"/>
</dbReference>
<evidence type="ECO:0000313" key="6">
    <source>
        <dbReference type="Proteomes" id="UP001314205"/>
    </source>
</evidence>
<dbReference type="InterPro" id="IPR019775">
    <property type="entry name" value="WD40_repeat_CS"/>
</dbReference>
<keyword evidence="6" id="KW-1185">Reference proteome</keyword>
<name>A0AAV1KG68_9NEOP</name>
<comment type="similarity">
    <text evidence="1">Belongs to the WD repeat THOC6 family.</text>
</comment>